<reference evidence="3" key="1">
    <citation type="journal article" date="2020" name="MBio">
        <title>Horizontal gene transfer to a defensive symbiont with a reduced genome amongst a multipartite beetle microbiome.</title>
        <authorList>
            <person name="Waterworth S.C."/>
            <person name="Florez L.V."/>
            <person name="Rees E.R."/>
            <person name="Hertweck C."/>
            <person name="Kaltenpoth M."/>
            <person name="Kwan J.C."/>
        </authorList>
    </citation>
    <scope>NUCLEOTIDE SEQUENCE [LARGE SCALE GENOMIC DNA]</scope>
</reference>
<accession>A0A7V8FII0</accession>
<dbReference type="AlphaFoldDB" id="A0A7V8FII0"/>
<feature type="compositionally biased region" description="Basic and acidic residues" evidence="1">
    <location>
        <begin position="53"/>
        <end position="63"/>
    </location>
</feature>
<dbReference type="Proteomes" id="UP000487117">
    <property type="component" value="Unassembled WGS sequence"/>
</dbReference>
<dbReference type="EMBL" id="WNDS01000002">
    <property type="protein sequence ID" value="KAF1016384.1"/>
    <property type="molecule type" value="Genomic_DNA"/>
</dbReference>
<name>A0A7V8FII0_STEMA</name>
<sequence>MGRDPVQRIPVDLPAVGRAASFVELQFADGLVATAPVHVTPDDAFPAQPPAEGEGRCRLAPEP</sequence>
<evidence type="ECO:0000256" key="1">
    <source>
        <dbReference type="SAM" id="MobiDB-lite"/>
    </source>
</evidence>
<feature type="region of interest" description="Disordered" evidence="1">
    <location>
        <begin position="42"/>
        <end position="63"/>
    </location>
</feature>
<evidence type="ECO:0000313" key="3">
    <source>
        <dbReference type="Proteomes" id="UP000487117"/>
    </source>
</evidence>
<organism evidence="2 3">
    <name type="scientific">Stenotrophomonas maltophilia</name>
    <name type="common">Pseudomonas maltophilia</name>
    <name type="synonym">Xanthomonas maltophilia</name>
    <dbReference type="NCBI Taxonomy" id="40324"/>
    <lineage>
        <taxon>Bacteria</taxon>
        <taxon>Pseudomonadati</taxon>
        <taxon>Pseudomonadota</taxon>
        <taxon>Gammaproteobacteria</taxon>
        <taxon>Lysobacterales</taxon>
        <taxon>Lysobacteraceae</taxon>
        <taxon>Stenotrophomonas</taxon>
        <taxon>Stenotrophomonas maltophilia group</taxon>
    </lineage>
</organism>
<proteinExistence type="predicted"/>
<evidence type="ECO:0000313" key="2">
    <source>
        <dbReference type="EMBL" id="KAF1016384.1"/>
    </source>
</evidence>
<gene>
    <name evidence="2" type="ORF">GAK31_01882</name>
</gene>
<protein>
    <submittedName>
        <fullName evidence="2">Uncharacterized protein</fullName>
    </submittedName>
</protein>
<comment type="caution">
    <text evidence="2">The sequence shown here is derived from an EMBL/GenBank/DDBJ whole genome shotgun (WGS) entry which is preliminary data.</text>
</comment>